<feature type="compositionally biased region" description="Polar residues" evidence="1">
    <location>
        <begin position="89"/>
        <end position="109"/>
    </location>
</feature>
<feature type="compositionally biased region" description="Basic and acidic residues" evidence="1">
    <location>
        <begin position="110"/>
        <end position="121"/>
    </location>
</feature>
<evidence type="ECO:0000313" key="3">
    <source>
        <dbReference type="Proteomes" id="UP000799764"/>
    </source>
</evidence>
<dbReference type="AlphaFoldDB" id="A0A9P4UGM6"/>
<feature type="region of interest" description="Disordered" evidence="1">
    <location>
        <begin position="89"/>
        <end position="185"/>
    </location>
</feature>
<feature type="region of interest" description="Disordered" evidence="1">
    <location>
        <begin position="190"/>
        <end position="209"/>
    </location>
</feature>
<protein>
    <submittedName>
        <fullName evidence="2">Uncharacterized protein</fullName>
    </submittedName>
</protein>
<sequence length="755" mass="82284">MDETEPPGDDYQDLVEWLADDTANYVGAGSIDNSEPAQPSLASPPNLASAPSLASTPNLASRPSLARPSLARPTTAPYVSPYSFHLAHSDTSAPQLTAESSPQTSQPDTTQDRSRDLGRRDLRSHHVRPTSFLPFSRNPAPRAASATTSYRSILSQEAQNTAQPVSSVEMPPPPLPRGVRRGASQVEHSLDLPQPGITPHGGVPGVAGHYARAAPHSSFTYTGTAAQPSTTPPGASNASQYATHGLPNFTVDTTGMQDWTDVSQARARTGDMPPPLLPASLMRANQAAEALLSLHQSGQHSTGSRRPSTNAQIQRSYPPMRSANDSQGRNAGYTSQSSGTINPYEAADPTSSPTNSPHLAGISLSESNRYPDVSLPNTRAGGAFVRPSRKRLSRLAATKTPAPFIPGRPHAYSTPREPPSVNPYTYFDNQELARRSLSGPIIRDPPFQSYEELVDPGPASQGQPSGDVQQRVEPVSPAPGPEQRIVTDFMEYQAPVTLYEIVPETTGCRHAYVSLSTSSSTASQLTDIPLHRQAWLLNVTSDPRPSPTLIPADVPQPQITTRFFHSTEGFIPSGNARSLVVLHNATNPWPIANRGKNTTTIGTYGYHWFKDDWIHWVTYAPSLETWLADMETKGYINKIKEWRSDMQPRDKRFHKAYWVAANRRELGGLLRRAPLIDVVDPDAGDDEPWPKITVDDLDSDCGHVGAEDRKDAWDVVMGVAEGIGAMNLDHIVCGDPEKPLYEQLLRFHRLRDLRE</sequence>
<comment type="caution">
    <text evidence="2">The sequence shown here is derived from an EMBL/GenBank/DDBJ whole genome shotgun (WGS) entry which is preliminary data.</text>
</comment>
<accession>A0A9P4UGM6</accession>
<evidence type="ECO:0000256" key="1">
    <source>
        <dbReference type="SAM" id="MobiDB-lite"/>
    </source>
</evidence>
<feature type="region of interest" description="Disordered" evidence="1">
    <location>
        <begin position="294"/>
        <end position="375"/>
    </location>
</feature>
<evidence type="ECO:0000313" key="2">
    <source>
        <dbReference type="EMBL" id="KAF2451264.1"/>
    </source>
</evidence>
<keyword evidence="3" id="KW-1185">Reference proteome</keyword>
<feature type="compositionally biased region" description="Polar residues" evidence="1">
    <location>
        <begin position="294"/>
        <end position="315"/>
    </location>
</feature>
<proteinExistence type="predicted"/>
<name>A0A9P4UGM6_9PLEO</name>
<reference evidence="2" key="1">
    <citation type="journal article" date="2020" name="Stud. Mycol.">
        <title>101 Dothideomycetes genomes: a test case for predicting lifestyles and emergence of pathogens.</title>
        <authorList>
            <person name="Haridas S."/>
            <person name="Albert R."/>
            <person name="Binder M."/>
            <person name="Bloem J."/>
            <person name="Labutti K."/>
            <person name="Salamov A."/>
            <person name="Andreopoulos B."/>
            <person name="Baker S."/>
            <person name="Barry K."/>
            <person name="Bills G."/>
            <person name="Bluhm B."/>
            <person name="Cannon C."/>
            <person name="Castanera R."/>
            <person name="Culley D."/>
            <person name="Daum C."/>
            <person name="Ezra D."/>
            <person name="Gonzalez J."/>
            <person name="Henrissat B."/>
            <person name="Kuo A."/>
            <person name="Liang C."/>
            <person name="Lipzen A."/>
            <person name="Lutzoni F."/>
            <person name="Magnuson J."/>
            <person name="Mondo S."/>
            <person name="Nolan M."/>
            <person name="Ohm R."/>
            <person name="Pangilinan J."/>
            <person name="Park H.-J."/>
            <person name="Ramirez L."/>
            <person name="Alfaro M."/>
            <person name="Sun H."/>
            <person name="Tritt A."/>
            <person name="Yoshinaga Y."/>
            <person name="Zwiers L.-H."/>
            <person name="Turgeon B."/>
            <person name="Goodwin S."/>
            <person name="Spatafora J."/>
            <person name="Crous P."/>
            <person name="Grigoriev I."/>
        </authorList>
    </citation>
    <scope>NUCLEOTIDE SEQUENCE</scope>
    <source>
        <strain evidence="2">CBS 690.94</strain>
    </source>
</reference>
<dbReference type="Proteomes" id="UP000799764">
    <property type="component" value="Unassembled WGS sequence"/>
</dbReference>
<gene>
    <name evidence="2" type="ORF">P171DRAFT_438031</name>
</gene>
<feature type="compositionally biased region" description="Polar residues" evidence="1">
    <location>
        <begin position="323"/>
        <end position="341"/>
    </location>
</feature>
<feature type="region of interest" description="Disordered" evidence="1">
    <location>
        <begin position="26"/>
        <end position="77"/>
    </location>
</feature>
<feature type="compositionally biased region" description="Polar residues" evidence="1">
    <location>
        <begin position="145"/>
        <end position="166"/>
    </location>
</feature>
<organism evidence="2 3">
    <name type="scientific">Karstenula rhodostoma CBS 690.94</name>
    <dbReference type="NCBI Taxonomy" id="1392251"/>
    <lineage>
        <taxon>Eukaryota</taxon>
        <taxon>Fungi</taxon>
        <taxon>Dikarya</taxon>
        <taxon>Ascomycota</taxon>
        <taxon>Pezizomycotina</taxon>
        <taxon>Dothideomycetes</taxon>
        <taxon>Pleosporomycetidae</taxon>
        <taxon>Pleosporales</taxon>
        <taxon>Massarineae</taxon>
        <taxon>Didymosphaeriaceae</taxon>
        <taxon>Karstenula</taxon>
    </lineage>
</organism>
<dbReference type="EMBL" id="MU001492">
    <property type="protein sequence ID" value="KAF2451264.1"/>
    <property type="molecule type" value="Genomic_DNA"/>
</dbReference>
<feature type="compositionally biased region" description="Polar residues" evidence="1">
    <location>
        <begin position="31"/>
        <end position="43"/>
    </location>
</feature>
<feature type="compositionally biased region" description="Polar residues" evidence="1">
    <location>
        <begin position="52"/>
        <end position="61"/>
    </location>
</feature>
<dbReference type="OrthoDB" id="3785839at2759"/>
<feature type="compositionally biased region" description="Polar residues" evidence="1">
    <location>
        <begin position="221"/>
        <end position="242"/>
    </location>
</feature>
<feature type="region of interest" description="Disordered" evidence="1">
    <location>
        <begin position="400"/>
        <end position="420"/>
    </location>
</feature>
<feature type="region of interest" description="Disordered" evidence="1">
    <location>
        <begin position="221"/>
        <end position="243"/>
    </location>
</feature>
<feature type="region of interest" description="Disordered" evidence="1">
    <location>
        <begin position="452"/>
        <end position="482"/>
    </location>
</feature>